<organism evidence="4 5">
    <name type="scientific">Corynebacterium liangguodongii</name>
    <dbReference type="NCBI Taxonomy" id="2079535"/>
    <lineage>
        <taxon>Bacteria</taxon>
        <taxon>Bacillati</taxon>
        <taxon>Actinomycetota</taxon>
        <taxon>Actinomycetes</taxon>
        <taxon>Mycobacteriales</taxon>
        <taxon>Corynebacteriaceae</taxon>
        <taxon>Corynebacterium</taxon>
    </lineage>
</organism>
<evidence type="ECO:0000256" key="3">
    <source>
        <dbReference type="ARBA" id="ARBA00022840"/>
    </source>
</evidence>
<dbReference type="EMBL" id="CP026948">
    <property type="protein sequence ID" value="AWB83674.1"/>
    <property type="molecule type" value="Genomic_DNA"/>
</dbReference>
<dbReference type="GO" id="GO:0009396">
    <property type="term" value="P:folic acid-containing compound biosynthetic process"/>
    <property type="evidence" value="ECO:0007669"/>
    <property type="project" value="TreeGrafter"/>
</dbReference>
<evidence type="ECO:0000256" key="1">
    <source>
        <dbReference type="ARBA" id="ARBA00010638"/>
    </source>
</evidence>
<dbReference type="PANTHER" id="PTHR23407:SF1">
    <property type="entry name" value="5-FORMYLTETRAHYDROFOLATE CYCLO-LIGASE"/>
    <property type="match status" value="1"/>
</dbReference>
<dbReference type="Gene3D" id="3.40.50.10420">
    <property type="entry name" value="NagB/RpiA/CoA transferase-like"/>
    <property type="match status" value="1"/>
</dbReference>
<evidence type="ECO:0000313" key="4">
    <source>
        <dbReference type="EMBL" id="AWB83674.1"/>
    </source>
</evidence>
<evidence type="ECO:0000313" key="5">
    <source>
        <dbReference type="Proteomes" id="UP000244754"/>
    </source>
</evidence>
<dbReference type="InterPro" id="IPR037171">
    <property type="entry name" value="NagB/RpiA_transferase-like"/>
</dbReference>
<keyword evidence="3" id="KW-0067">ATP-binding</keyword>
<accession>A0A2S0WD51</accession>
<dbReference type="SUPFAM" id="SSF100950">
    <property type="entry name" value="NagB/RpiA/CoA transferase-like"/>
    <property type="match status" value="1"/>
</dbReference>
<dbReference type="OrthoDB" id="3242798at2"/>
<sequence>MDAKTVMREEHLAYRRHLRTHPALKGPLDAAIVSYAVDLVASFGTSCGRINVAAYEPYPSEPGGDGLVPALAGVSRRLFLPVTLPEGRLSWVVAGGDGPRYTSRVLASCGVVFVPALGVDASGLRLGKGGGYYDRALAGLDAYTCAVVFERERVASVPAEPHDVRVRAVLSEQGVRAVEPM</sequence>
<keyword evidence="4" id="KW-0436">Ligase</keyword>
<evidence type="ECO:0000256" key="2">
    <source>
        <dbReference type="ARBA" id="ARBA00022741"/>
    </source>
</evidence>
<dbReference type="GO" id="GO:0005524">
    <property type="term" value="F:ATP binding"/>
    <property type="evidence" value="ECO:0007669"/>
    <property type="project" value="UniProtKB-KW"/>
</dbReference>
<reference evidence="5" key="1">
    <citation type="submission" date="2018-01" db="EMBL/GenBank/DDBJ databases">
        <authorList>
            <person name="Li J."/>
        </authorList>
    </citation>
    <scope>NUCLEOTIDE SEQUENCE [LARGE SCALE GENOMIC DNA]</scope>
    <source>
        <strain evidence="5">2184</strain>
    </source>
</reference>
<keyword evidence="5" id="KW-1185">Reference proteome</keyword>
<dbReference type="InterPro" id="IPR002698">
    <property type="entry name" value="FTHF_cligase"/>
</dbReference>
<dbReference type="KEGG" id="clia:C3E79_03545"/>
<gene>
    <name evidence="4" type="ORF">C3E79_03545</name>
</gene>
<keyword evidence="2" id="KW-0547">Nucleotide-binding</keyword>
<protein>
    <submittedName>
        <fullName evidence="4">5-formyltetrahydrofolate cyclo-ligase</fullName>
    </submittedName>
</protein>
<dbReference type="GO" id="GO:0030272">
    <property type="term" value="F:5-formyltetrahydrofolate cyclo-ligase activity"/>
    <property type="evidence" value="ECO:0007669"/>
    <property type="project" value="TreeGrafter"/>
</dbReference>
<dbReference type="Pfam" id="PF01812">
    <property type="entry name" value="5-FTHF_cyc-lig"/>
    <property type="match status" value="1"/>
</dbReference>
<dbReference type="Proteomes" id="UP000244754">
    <property type="component" value="Chromosome"/>
</dbReference>
<comment type="similarity">
    <text evidence="1">Belongs to the 5-formyltetrahydrofolate cyclo-ligase family.</text>
</comment>
<dbReference type="PANTHER" id="PTHR23407">
    <property type="entry name" value="ATPASE INHIBITOR/5-FORMYLTETRAHYDROFOLATE CYCLO-LIGASE"/>
    <property type="match status" value="1"/>
</dbReference>
<dbReference type="GO" id="GO:0035999">
    <property type="term" value="P:tetrahydrofolate interconversion"/>
    <property type="evidence" value="ECO:0007669"/>
    <property type="project" value="TreeGrafter"/>
</dbReference>
<name>A0A2S0WD51_9CORY</name>
<dbReference type="InterPro" id="IPR024185">
    <property type="entry name" value="FTHF_cligase-like_sf"/>
</dbReference>
<dbReference type="RefSeq" id="WP_108403662.1">
    <property type="nucleotide sequence ID" value="NZ_CP026948.1"/>
</dbReference>
<proteinExistence type="inferred from homology"/>
<dbReference type="AlphaFoldDB" id="A0A2S0WD51"/>